<evidence type="ECO:0000313" key="6">
    <source>
        <dbReference type="EMBL" id="WWD17753.1"/>
    </source>
</evidence>
<dbReference type="Gene3D" id="1.20.1070.10">
    <property type="entry name" value="Rhodopsin 7-helix transmembrane proteins"/>
    <property type="match status" value="1"/>
</dbReference>
<dbReference type="FunFam" id="1.20.1070.10:FF:000160">
    <property type="entry name" value="Related to Opsin-1"/>
    <property type="match status" value="1"/>
</dbReference>
<evidence type="ECO:0000256" key="1">
    <source>
        <dbReference type="ARBA" id="ARBA00004141"/>
    </source>
</evidence>
<evidence type="ECO:0000256" key="2">
    <source>
        <dbReference type="ARBA" id="ARBA00008130"/>
    </source>
</evidence>
<dbReference type="InterPro" id="IPR043476">
    <property type="entry name" value="Yro2-like_7TM"/>
</dbReference>
<keyword evidence="5" id="KW-0472">Membrane</keyword>
<comment type="similarity">
    <text evidence="2">Belongs to the archaeal/bacterial/fungal opsin family.</text>
</comment>
<proteinExistence type="inferred from homology"/>
<name>A0A5M6BYV0_9TREE</name>
<dbReference type="RefSeq" id="XP_031860922.1">
    <property type="nucleotide sequence ID" value="XM_032004807.1"/>
</dbReference>
<dbReference type="PANTHER" id="PTHR28286">
    <property type="match status" value="1"/>
</dbReference>
<evidence type="ECO:0000256" key="5">
    <source>
        <dbReference type="ARBA" id="ARBA00023136"/>
    </source>
</evidence>
<accession>A0A5M6BYV0</accession>
<comment type="subcellular location">
    <subcellularLocation>
        <location evidence="1">Membrane</location>
        <topology evidence="1">Multi-pass membrane protein</topology>
    </subcellularLocation>
</comment>
<dbReference type="GO" id="GO:0005783">
    <property type="term" value="C:endoplasmic reticulum"/>
    <property type="evidence" value="ECO:0007669"/>
    <property type="project" value="TreeGrafter"/>
</dbReference>
<dbReference type="Pfam" id="PF01036">
    <property type="entry name" value="Bac_rhodopsin"/>
    <property type="match status" value="1"/>
</dbReference>
<keyword evidence="7" id="KW-1185">Reference proteome</keyword>
<evidence type="ECO:0000313" key="7">
    <source>
        <dbReference type="Proteomes" id="UP000322225"/>
    </source>
</evidence>
<dbReference type="EMBL" id="CP144054">
    <property type="protein sequence ID" value="WWD17753.1"/>
    <property type="molecule type" value="Genomic_DNA"/>
</dbReference>
<dbReference type="GeneID" id="43588947"/>
<keyword evidence="3" id="KW-0812">Transmembrane</keyword>
<gene>
    <name evidence="6" type="ORF">CI109_102194</name>
</gene>
<reference evidence="6" key="2">
    <citation type="submission" date="2024-01" db="EMBL/GenBank/DDBJ databases">
        <title>Comparative genomics of Cryptococcus and Kwoniella reveals pathogenesis evolution and contrasting modes of karyotype evolution via chromosome fusion or intercentromeric recombination.</title>
        <authorList>
            <person name="Coelho M.A."/>
            <person name="David-Palma M."/>
            <person name="Shea T."/>
            <person name="Bowers K."/>
            <person name="McGinley-Smith S."/>
            <person name="Mohammad A.W."/>
            <person name="Gnirke A."/>
            <person name="Yurkov A.M."/>
            <person name="Nowrousian M."/>
            <person name="Sun S."/>
            <person name="Cuomo C.A."/>
            <person name="Heitman J."/>
        </authorList>
    </citation>
    <scope>NUCLEOTIDE SEQUENCE</scope>
    <source>
        <strain evidence="6">CBS 12478</strain>
    </source>
</reference>
<dbReference type="OrthoDB" id="536545at2759"/>
<protein>
    <submittedName>
        <fullName evidence="6">Uncharacterized protein</fullName>
    </submittedName>
</protein>
<evidence type="ECO:0000256" key="4">
    <source>
        <dbReference type="ARBA" id="ARBA00022989"/>
    </source>
</evidence>
<dbReference type="CDD" id="cd15239">
    <property type="entry name" value="7tm_YRO2_fungal-like"/>
    <property type="match status" value="1"/>
</dbReference>
<dbReference type="Proteomes" id="UP000322225">
    <property type="component" value="Chromosome 4"/>
</dbReference>
<sequence>MPNGALTANPPNATQHITTHGSDWLWAVFAIMTFTDIVVFIWQFKLPRGQRVFHQLAMFILTTAAISYFSMASNLGSTPVSTEFAHMGYAAGTSRQFWYVRYIDWVVTTPALLLTLVLASGLPLSDIIALCYFDLVMIVTGLVGGLVPSTYKWGFYAFGCAALFYIWWVLAGPARKSAGVIGADFKTTFTRSAAILSFLWLLYPIAWGLADGANVISPDSEMIFYGILDVLAKPVYTVYHLATLSRLDLTLLQLSSGKFSTSAVHDREKYGNTAVNGTTPAAPVSGRRGMFGKRSQQPAEPRTSDITAVAP</sequence>
<dbReference type="InterPro" id="IPR001425">
    <property type="entry name" value="Arc/bac/fun_rhodopsins"/>
</dbReference>
<evidence type="ECO:0000256" key="3">
    <source>
        <dbReference type="ARBA" id="ARBA00022692"/>
    </source>
</evidence>
<dbReference type="PANTHER" id="PTHR28286:SF1">
    <property type="entry name" value="30 KDA HEAT SHOCK PROTEIN-RELATED"/>
    <property type="match status" value="1"/>
</dbReference>
<dbReference type="SUPFAM" id="SSF81321">
    <property type="entry name" value="Family A G protein-coupled receptor-like"/>
    <property type="match status" value="1"/>
</dbReference>
<dbReference type="GO" id="GO:0005886">
    <property type="term" value="C:plasma membrane"/>
    <property type="evidence" value="ECO:0007669"/>
    <property type="project" value="TreeGrafter"/>
</dbReference>
<dbReference type="AlphaFoldDB" id="A0A5M6BYV0"/>
<keyword evidence="4" id="KW-1133">Transmembrane helix</keyword>
<dbReference type="KEGG" id="ksn:43588947"/>
<dbReference type="SMART" id="SM01021">
    <property type="entry name" value="Bac_rhodopsin"/>
    <property type="match status" value="1"/>
</dbReference>
<dbReference type="PRINTS" id="PR00251">
    <property type="entry name" value="BACTRLOPSIN"/>
</dbReference>
<organism evidence="6 7">
    <name type="scientific">Kwoniella shandongensis</name>
    <dbReference type="NCBI Taxonomy" id="1734106"/>
    <lineage>
        <taxon>Eukaryota</taxon>
        <taxon>Fungi</taxon>
        <taxon>Dikarya</taxon>
        <taxon>Basidiomycota</taxon>
        <taxon>Agaricomycotina</taxon>
        <taxon>Tremellomycetes</taxon>
        <taxon>Tremellales</taxon>
        <taxon>Cryptococcaceae</taxon>
        <taxon>Kwoniella</taxon>
    </lineage>
</organism>
<reference evidence="6" key="1">
    <citation type="submission" date="2017-08" db="EMBL/GenBank/DDBJ databases">
        <authorList>
            <person name="Cuomo C."/>
            <person name="Billmyre B."/>
            <person name="Heitman J."/>
        </authorList>
    </citation>
    <scope>NUCLEOTIDE SEQUENCE</scope>
    <source>
        <strain evidence="6">CBS 12478</strain>
    </source>
</reference>